<dbReference type="PANTHER" id="PTHR46880">
    <property type="entry name" value="RAS-ASSOCIATING DOMAIN-CONTAINING PROTEIN"/>
    <property type="match status" value="1"/>
</dbReference>
<evidence type="ECO:0000313" key="1">
    <source>
        <dbReference type="EMBL" id="WAR05164.1"/>
    </source>
</evidence>
<dbReference type="Proteomes" id="UP001164746">
    <property type="component" value="Chromosome 5"/>
</dbReference>
<evidence type="ECO:0000313" key="2">
    <source>
        <dbReference type="Proteomes" id="UP001164746"/>
    </source>
</evidence>
<proteinExistence type="predicted"/>
<keyword evidence="2" id="KW-1185">Reference proteome</keyword>
<dbReference type="EMBL" id="CP111016">
    <property type="protein sequence ID" value="WAR05164.1"/>
    <property type="molecule type" value="Genomic_DNA"/>
</dbReference>
<gene>
    <name evidence="1" type="ORF">MAR_020533</name>
</gene>
<dbReference type="PANTHER" id="PTHR46880:SF5">
    <property type="entry name" value="DUF4371 DOMAIN-CONTAINING PROTEIN"/>
    <property type="match status" value="1"/>
</dbReference>
<sequence length="236" mass="26099">TKDAVYSTVGTLVMGAITTVRSMKEHPELNFRELPVTIGQLSDQPFRFKKPSANDVSEFKSNVFDKFIDAVVNNLESRFPHIPVLEAFSMFNPTTVPEDQAERNDHCKDELQMLVERFTAVLPDATEAASEYSVLKNTIHQDLGLQKTSTTVLMEKVAGPLKEAMPNLRLLAAVGLLLPTSTADCERGFSTLKRATRTPGQPRGVIDSLLDDQELEQEGGGEVLLTDKRIISLIII</sequence>
<name>A0ABY7E9T3_MYAAR</name>
<reference evidence="1" key="1">
    <citation type="submission" date="2022-11" db="EMBL/GenBank/DDBJ databases">
        <title>Centuries of genome instability and evolution in soft-shell clam transmissible cancer (bioRxiv).</title>
        <authorList>
            <person name="Hart S.F.M."/>
            <person name="Yonemitsu M.A."/>
            <person name="Giersch R.M."/>
            <person name="Beal B.F."/>
            <person name="Arriagada G."/>
            <person name="Davis B.W."/>
            <person name="Ostrander E.A."/>
            <person name="Goff S.P."/>
            <person name="Metzger M.J."/>
        </authorList>
    </citation>
    <scope>NUCLEOTIDE SEQUENCE</scope>
    <source>
        <strain evidence="1">MELC-2E11</strain>
        <tissue evidence="1">Siphon/mantle</tissue>
    </source>
</reference>
<protein>
    <recommendedName>
        <fullName evidence="3">HAT C-terminal dimerisation domain-containing protein</fullName>
    </recommendedName>
</protein>
<feature type="non-terminal residue" evidence="1">
    <location>
        <position position="236"/>
    </location>
</feature>
<organism evidence="1 2">
    <name type="scientific">Mya arenaria</name>
    <name type="common">Soft-shell clam</name>
    <dbReference type="NCBI Taxonomy" id="6604"/>
    <lineage>
        <taxon>Eukaryota</taxon>
        <taxon>Metazoa</taxon>
        <taxon>Spiralia</taxon>
        <taxon>Lophotrochozoa</taxon>
        <taxon>Mollusca</taxon>
        <taxon>Bivalvia</taxon>
        <taxon>Autobranchia</taxon>
        <taxon>Heteroconchia</taxon>
        <taxon>Euheterodonta</taxon>
        <taxon>Imparidentia</taxon>
        <taxon>Neoheterodontei</taxon>
        <taxon>Myida</taxon>
        <taxon>Myoidea</taxon>
        <taxon>Myidae</taxon>
        <taxon>Mya</taxon>
    </lineage>
</organism>
<evidence type="ECO:0008006" key="3">
    <source>
        <dbReference type="Google" id="ProtNLM"/>
    </source>
</evidence>
<accession>A0ABY7E9T3</accession>